<dbReference type="InterPro" id="IPR000835">
    <property type="entry name" value="HTH_MarR-typ"/>
</dbReference>
<dbReference type="PANTHER" id="PTHR13947:SF37">
    <property type="entry name" value="LD18367P"/>
    <property type="match status" value="1"/>
</dbReference>
<proteinExistence type="predicted"/>
<dbReference type="InterPro" id="IPR050769">
    <property type="entry name" value="NAT_camello-type"/>
</dbReference>
<evidence type="ECO:0000259" key="2">
    <source>
        <dbReference type="PROSITE" id="PS50995"/>
    </source>
</evidence>
<keyword evidence="1 4" id="KW-0808">Transferase</keyword>
<dbReference type="Gene3D" id="3.40.630.30">
    <property type="match status" value="1"/>
</dbReference>
<dbReference type="GO" id="GO:0003700">
    <property type="term" value="F:DNA-binding transcription factor activity"/>
    <property type="evidence" value="ECO:0007669"/>
    <property type="project" value="InterPro"/>
</dbReference>
<organism evidence="4 5">
    <name type="scientific">Labedaea rhizosphaerae</name>
    <dbReference type="NCBI Taxonomy" id="598644"/>
    <lineage>
        <taxon>Bacteria</taxon>
        <taxon>Bacillati</taxon>
        <taxon>Actinomycetota</taxon>
        <taxon>Actinomycetes</taxon>
        <taxon>Pseudonocardiales</taxon>
        <taxon>Pseudonocardiaceae</taxon>
        <taxon>Labedaea</taxon>
    </lineage>
</organism>
<evidence type="ECO:0000313" key="5">
    <source>
        <dbReference type="Proteomes" id="UP000295444"/>
    </source>
</evidence>
<dbReference type="Pfam" id="PF12802">
    <property type="entry name" value="MarR_2"/>
    <property type="match status" value="1"/>
</dbReference>
<dbReference type="GO" id="GO:0008080">
    <property type="term" value="F:N-acetyltransferase activity"/>
    <property type="evidence" value="ECO:0007669"/>
    <property type="project" value="InterPro"/>
</dbReference>
<dbReference type="RefSeq" id="WP_133852530.1">
    <property type="nucleotide sequence ID" value="NZ_SNXZ01000005.1"/>
</dbReference>
<feature type="domain" description="HTH marR-type" evidence="2">
    <location>
        <begin position="1"/>
        <end position="144"/>
    </location>
</feature>
<dbReference type="InterPro" id="IPR000182">
    <property type="entry name" value="GNAT_dom"/>
</dbReference>
<accession>A0A4R6S729</accession>
<evidence type="ECO:0000256" key="1">
    <source>
        <dbReference type="ARBA" id="ARBA00022679"/>
    </source>
</evidence>
<sequence length="304" mass="34161">MTDQAIADVRAFNRFYTNLIGVLDEGLVDSPFSVTEARVLYELAHGEPTEVAELRRLLEVDSGYLSRILARFEESGLVHKQPSTTDARKRVIALTTRGRKAFAQLDDNTVDQIAGLLADLPEAEVRRLTGAMTTIRQVLERTPRPESYVLRPLVAGDLGWVIARHGARYAQEYGWDQTFEALVARILADYAAEPDPAHQAGWIAEVDGEPVGCVFCTRKDEHTAQLRLLLVEPAARGMGIGGRLVEQCLRFAKDAGYREIMLWTNDVLADARRIYQRAGFELEHEAPHHSFGKDLVEQVWRRPL</sequence>
<dbReference type="SUPFAM" id="SSF55729">
    <property type="entry name" value="Acyl-CoA N-acyltransferases (Nat)"/>
    <property type="match status" value="1"/>
</dbReference>
<dbReference type="AlphaFoldDB" id="A0A4R6S729"/>
<dbReference type="PROSITE" id="PS51186">
    <property type="entry name" value="GNAT"/>
    <property type="match status" value="1"/>
</dbReference>
<dbReference type="Gene3D" id="1.10.10.10">
    <property type="entry name" value="Winged helix-like DNA-binding domain superfamily/Winged helix DNA-binding domain"/>
    <property type="match status" value="1"/>
</dbReference>
<keyword evidence="5" id="KW-1185">Reference proteome</keyword>
<dbReference type="Proteomes" id="UP000295444">
    <property type="component" value="Unassembled WGS sequence"/>
</dbReference>
<dbReference type="InterPro" id="IPR036390">
    <property type="entry name" value="WH_DNA-bd_sf"/>
</dbReference>
<dbReference type="OrthoDB" id="273614at2"/>
<dbReference type="SUPFAM" id="SSF46785">
    <property type="entry name" value="Winged helix' DNA-binding domain"/>
    <property type="match status" value="1"/>
</dbReference>
<dbReference type="PANTHER" id="PTHR13947">
    <property type="entry name" value="GNAT FAMILY N-ACETYLTRANSFERASE"/>
    <property type="match status" value="1"/>
</dbReference>
<gene>
    <name evidence="4" type="ORF">EV186_105386</name>
</gene>
<protein>
    <submittedName>
        <fullName evidence="4">MarR family transcriptional regulator with acetyltransferase activity</fullName>
    </submittedName>
</protein>
<reference evidence="4 5" key="1">
    <citation type="submission" date="2019-03" db="EMBL/GenBank/DDBJ databases">
        <title>Genomic Encyclopedia of Type Strains, Phase IV (KMG-IV): sequencing the most valuable type-strain genomes for metagenomic binning, comparative biology and taxonomic classification.</title>
        <authorList>
            <person name="Goeker M."/>
        </authorList>
    </citation>
    <scope>NUCLEOTIDE SEQUENCE [LARGE SCALE GENOMIC DNA]</scope>
    <source>
        <strain evidence="4 5">DSM 45361</strain>
    </source>
</reference>
<dbReference type="PROSITE" id="PS50995">
    <property type="entry name" value="HTH_MARR_2"/>
    <property type="match status" value="1"/>
</dbReference>
<evidence type="ECO:0000313" key="4">
    <source>
        <dbReference type="EMBL" id="TDP95154.1"/>
    </source>
</evidence>
<dbReference type="EMBL" id="SNXZ01000005">
    <property type="protein sequence ID" value="TDP95154.1"/>
    <property type="molecule type" value="Genomic_DNA"/>
</dbReference>
<name>A0A4R6S729_LABRH</name>
<dbReference type="SMART" id="SM00347">
    <property type="entry name" value="HTH_MARR"/>
    <property type="match status" value="1"/>
</dbReference>
<comment type="caution">
    <text evidence="4">The sequence shown here is derived from an EMBL/GenBank/DDBJ whole genome shotgun (WGS) entry which is preliminary data.</text>
</comment>
<dbReference type="Pfam" id="PF00583">
    <property type="entry name" value="Acetyltransf_1"/>
    <property type="match status" value="1"/>
</dbReference>
<dbReference type="InterPro" id="IPR036388">
    <property type="entry name" value="WH-like_DNA-bd_sf"/>
</dbReference>
<feature type="domain" description="N-acetyltransferase" evidence="3">
    <location>
        <begin position="148"/>
        <end position="304"/>
    </location>
</feature>
<dbReference type="CDD" id="cd04301">
    <property type="entry name" value="NAT_SF"/>
    <property type="match status" value="1"/>
</dbReference>
<evidence type="ECO:0000259" key="3">
    <source>
        <dbReference type="PROSITE" id="PS51186"/>
    </source>
</evidence>
<dbReference type="InterPro" id="IPR016181">
    <property type="entry name" value="Acyl_CoA_acyltransferase"/>
</dbReference>